<evidence type="ECO:0000256" key="7">
    <source>
        <dbReference type="ARBA" id="ARBA00023306"/>
    </source>
</evidence>
<evidence type="ECO:0000256" key="1">
    <source>
        <dbReference type="ARBA" id="ARBA00010257"/>
    </source>
</evidence>
<sequence>MGEIIAVTSGKGGVGKSSVCIHLGMMLASKGYKICLVDADLGLKNLDLMMGLDNRVIFDMQDVVEERCLLERALLQDKREKNLYLLPVCKGVNFSGIHQDDFVRVMRVLQNQFDYLFIDTPAGVESGFRFASSVAGRAIIVSNLDVSALQDADRVIGLLLKEGVAMLELVLNKISPRAIDKGMCVKIEDATSWLAIPLLGYIVEDARMQSCNNRGLPIAVARDSQLYHCFDVLARRFLKEKVALPKLNERRFLSRIFAT</sequence>
<dbReference type="InterPro" id="IPR025501">
    <property type="entry name" value="MinD_FleN"/>
</dbReference>
<dbReference type="AlphaFoldDB" id="A0A9D2NS57"/>
<reference evidence="11" key="1">
    <citation type="journal article" date="2021" name="PeerJ">
        <title>Extensive microbial diversity within the chicken gut microbiome revealed by metagenomics and culture.</title>
        <authorList>
            <person name="Gilroy R."/>
            <person name="Ravi A."/>
            <person name="Getino M."/>
            <person name="Pursley I."/>
            <person name="Horton D.L."/>
            <person name="Alikhan N.F."/>
            <person name="Baker D."/>
            <person name="Gharbi K."/>
            <person name="Hall N."/>
            <person name="Watson M."/>
            <person name="Adriaenssens E.M."/>
            <person name="Foster-Nyarko E."/>
            <person name="Jarju S."/>
            <person name="Secka A."/>
            <person name="Antonio M."/>
            <person name="Oren A."/>
            <person name="Chaudhuri R.R."/>
            <person name="La Ragione R."/>
            <person name="Hildebrand F."/>
            <person name="Pallen M.J."/>
        </authorList>
    </citation>
    <scope>NUCLEOTIDE SEQUENCE</scope>
    <source>
        <strain evidence="11">CHK187-11901</strain>
    </source>
</reference>
<keyword evidence="3" id="KW-0132">Cell division</keyword>
<keyword evidence="6" id="KW-0717">Septation</keyword>
<dbReference type="Pfam" id="PF10609">
    <property type="entry name" value="ParA"/>
    <property type="match status" value="1"/>
</dbReference>
<organism evidence="11 12">
    <name type="scientific">Candidatus Merdibacter merdavium</name>
    <dbReference type="NCBI Taxonomy" id="2838692"/>
    <lineage>
        <taxon>Bacteria</taxon>
        <taxon>Bacillati</taxon>
        <taxon>Bacillota</taxon>
        <taxon>Erysipelotrichia</taxon>
        <taxon>Erysipelotrichales</taxon>
        <taxon>Erysipelotrichaceae</taxon>
        <taxon>Merdibacter</taxon>
    </lineage>
</organism>
<dbReference type="GO" id="GO:0000917">
    <property type="term" value="P:division septum assembly"/>
    <property type="evidence" value="ECO:0007669"/>
    <property type="project" value="UniProtKB-KW"/>
</dbReference>
<keyword evidence="4 10" id="KW-0547">Nucleotide-binding</keyword>
<dbReference type="InterPro" id="IPR033756">
    <property type="entry name" value="YlxH/NBP35"/>
</dbReference>
<dbReference type="PIRSF" id="PIRSF003092">
    <property type="entry name" value="MinD"/>
    <property type="match status" value="1"/>
</dbReference>
<dbReference type="SUPFAM" id="SSF52540">
    <property type="entry name" value="P-loop containing nucleoside triphosphate hydrolases"/>
    <property type="match status" value="1"/>
</dbReference>
<dbReference type="GO" id="GO:0005524">
    <property type="term" value="F:ATP binding"/>
    <property type="evidence" value="ECO:0007669"/>
    <property type="project" value="UniProtKB-KW"/>
</dbReference>
<evidence type="ECO:0000256" key="9">
    <source>
        <dbReference type="ARBA" id="ARBA00032845"/>
    </source>
</evidence>
<dbReference type="Gene3D" id="3.40.50.300">
    <property type="entry name" value="P-loop containing nucleotide triphosphate hydrolases"/>
    <property type="match status" value="1"/>
</dbReference>
<evidence type="ECO:0000256" key="10">
    <source>
        <dbReference type="PIRSR" id="PIRSR003092-1"/>
    </source>
</evidence>
<gene>
    <name evidence="11" type="primary">minD</name>
    <name evidence="11" type="ORF">H9702_01275</name>
</gene>
<evidence type="ECO:0000256" key="6">
    <source>
        <dbReference type="ARBA" id="ARBA00023210"/>
    </source>
</evidence>
<evidence type="ECO:0000313" key="12">
    <source>
        <dbReference type="Proteomes" id="UP000823896"/>
    </source>
</evidence>
<dbReference type="InterPro" id="IPR050625">
    <property type="entry name" value="ParA/MinD_ATPase"/>
</dbReference>
<comment type="caution">
    <text evidence="11">The sequence shown here is derived from an EMBL/GenBank/DDBJ whole genome shotgun (WGS) entry which is preliminary data.</text>
</comment>
<name>A0A9D2NS57_9FIRM</name>
<dbReference type="GO" id="GO:0016887">
    <property type="term" value="F:ATP hydrolysis activity"/>
    <property type="evidence" value="ECO:0007669"/>
    <property type="project" value="InterPro"/>
</dbReference>
<dbReference type="PANTHER" id="PTHR43384">
    <property type="entry name" value="SEPTUM SITE-DETERMINING PROTEIN MIND HOMOLOG, CHLOROPLASTIC-RELATED"/>
    <property type="match status" value="1"/>
</dbReference>
<evidence type="ECO:0000256" key="2">
    <source>
        <dbReference type="ARBA" id="ARBA00016887"/>
    </source>
</evidence>
<dbReference type="PANTHER" id="PTHR43384:SF6">
    <property type="entry name" value="SEPTUM SITE-DETERMINING PROTEIN MIND HOMOLOG, CHLOROPLASTIC"/>
    <property type="match status" value="1"/>
</dbReference>
<dbReference type="GO" id="GO:0051782">
    <property type="term" value="P:negative regulation of cell division"/>
    <property type="evidence" value="ECO:0007669"/>
    <property type="project" value="TreeGrafter"/>
</dbReference>
<dbReference type="GO" id="GO:0009898">
    <property type="term" value="C:cytoplasmic side of plasma membrane"/>
    <property type="evidence" value="ECO:0007669"/>
    <property type="project" value="TreeGrafter"/>
</dbReference>
<dbReference type="GO" id="GO:0005829">
    <property type="term" value="C:cytosol"/>
    <property type="evidence" value="ECO:0007669"/>
    <property type="project" value="TreeGrafter"/>
</dbReference>
<proteinExistence type="inferred from homology"/>
<keyword evidence="7" id="KW-0131">Cell cycle</keyword>
<accession>A0A9D2NS57</accession>
<dbReference type="Proteomes" id="UP000823896">
    <property type="component" value="Unassembled WGS sequence"/>
</dbReference>
<protein>
    <recommendedName>
        <fullName evidence="2">Septum site-determining protein MinD</fullName>
    </recommendedName>
    <alternativeName>
        <fullName evidence="9">Cell division inhibitor MinD</fullName>
    </alternativeName>
</protein>
<evidence type="ECO:0000256" key="4">
    <source>
        <dbReference type="ARBA" id="ARBA00022741"/>
    </source>
</evidence>
<comment type="function">
    <text evidence="8">ATPase required for the correct placement of the division site. Cell division inhibitors MinC and MinD act in concert to form an inhibitor capable of blocking formation of the polar Z ring septums. Rapidly oscillates between the poles of the cell to destabilize FtsZ filaments that have formed before they mature into polar Z rings.</text>
</comment>
<evidence type="ECO:0000256" key="5">
    <source>
        <dbReference type="ARBA" id="ARBA00022840"/>
    </source>
</evidence>
<evidence type="ECO:0000256" key="8">
    <source>
        <dbReference type="ARBA" id="ARBA00025436"/>
    </source>
</evidence>
<evidence type="ECO:0000313" key="11">
    <source>
        <dbReference type="EMBL" id="HJC35748.1"/>
    </source>
</evidence>
<feature type="binding site" evidence="10">
    <location>
        <begin position="11"/>
        <end position="18"/>
    </location>
    <ligand>
        <name>ATP</name>
        <dbReference type="ChEBI" id="CHEBI:30616"/>
    </ligand>
</feature>
<comment type="similarity">
    <text evidence="1">Belongs to the ParA family. MinD subfamily.</text>
</comment>
<dbReference type="NCBIfam" id="TIGR01968">
    <property type="entry name" value="minD_bact"/>
    <property type="match status" value="1"/>
</dbReference>
<dbReference type="InterPro" id="IPR010223">
    <property type="entry name" value="MinD"/>
</dbReference>
<dbReference type="EMBL" id="DWWM01000006">
    <property type="protein sequence ID" value="HJC35748.1"/>
    <property type="molecule type" value="Genomic_DNA"/>
</dbReference>
<dbReference type="InterPro" id="IPR027417">
    <property type="entry name" value="P-loop_NTPase"/>
</dbReference>
<reference evidence="11" key="2">
    <citation type="submission" date="2021-04" db="EMBL/GenBank/DDBJ databases">
        <authorList>
            <person name="Gilroy R."/>
        </authorList>
    </citation>
    <scope>NUCLEOTIDE SEQUENCE</scope>
    <source>
        <strain evidence="11">CHK187-11901</strain>
    </source>
</reference>
<keyword evidence="5 10" id="KW-0067">ATP-binding</keyword>
<evidence type="ECO:0000256" key="3">
    <source>
        <dbReference type="ARBA" id="ARBA00022618"/>
    </source>
</evidence>